<evidence type="ECO:0000313" key="2">
    <source>
        <dbReference type="Proteomes" id="UP000199002"/>
    </source>
</evidence>
<sequence length="258" mass="29539">MSKDQEIFRVFINSVQKARDPAKEQREIMLVQNTMNTVLGQLSEQDRLYYSLEVDPGKLDQWLVVSCCDSLQRRLFEDRKAPYSASSTEDPLLAGTVMQATNALKHLRTLSTSTGLSPDDFIDAIRTTAPALIRLLTDREETTSFRTSDGVTISVDPIYQSRRTMLPDPVSVRFRVDMVGREKAVIEPTKEHRSQLKTKSKQIQLHWLPLEHPFLYEILLESMESRALVEVDACRYVNRIGQTVNLSFLRMIESPDDC</sequence>
<dbReference type="RefSeq" id="WP_086926340.1">
    <property type="nucleotide sequence ID" value="NZ_FNQJ01000021.1"/>
</dbReference>
<protein>
    <submittedName>
        <fullName evidence="1">Uncharacterized protein</fullName>
    </submittedName>
</protein>
<dbReference type="Proteomes" id="UP000199002">
    <property type="component" value="Unassembled WGS sequence"/>
</dbReference>
<dbReference type="STRING" id="592050.SAMN05421875_1219"/>
<evidence type="ECO:0000313" key="1">
    <source>
        <dbReference type="EMBL" id="SEA64161.1"/>
    </source>
</evidence>
<keyword evidence="2" id="KW-1185">Reference proteome</keyword>
<gene>
    <name evidence="1" type="ORF">SAMN05421875_1219</name>
</gene>
<reference evidence="2" key="1">
    <citation type="submission" date="2016-10" db="EMBL/GenBank/DDBJ databases">
        <authorList>
            <person name="Varghese N."/>
            <person name="Submissions S."/>
        </authorList>
    </citation>
    <scope>NUCLEOTIDE SEQUENCE [LARGE SCALE GENOMIC DNA]</scope>
    <source>
        <strain evidence="2">DSM 25157</strain>
    </source>
</reference>
<name>A0A1H4CUV6_9BURK</name>
<dbReference type="GeneID" id="34231813"/>
<accession>A0A1H4CUV6</accession>
<dbReference type="EMBL" id="FNQJ01000021">
    <property type="protein sequence ID" value="SEA64161.1"/>
    <property type="molecule type" value="Genomic_DNA"/>
</dbReference>
<proteinExistence type="predicted"/>
<organism evidence="1 2">
    <name type="scientific">Acidovorax soli</name>
    <dbReference type="NCBI Taxonomy" id="592050"/>
    <lineage>
        <taxon>Bacteria</taxon>
        <taxon>Pseudomonadati</taxon>
        <taxon>Pseudomonadota</taxon>
        <taxon>Betaproteobacteria</taxon>
        <taxon>Burkholderiales</taxon>
        <taxon>Comamonadaceae</taxon>
        <taxon>Acidovorax</taxon>
    </lineage>
</organism>
<dbReference type="AlphaFoldDB" id="A0A1H4CUV6"/>